<reference evidence="2" key="2">
    <citation type="submission" date="2023-06" db="EMBL/GenBank/DDBJ databases">
        <authorList>
            <consortium name="Lawrence Berkeley National Laboratory"/>
            <person name="Haridas S."/>
            <person name="Hensen N."/>
            <person name="Bonometti L."/>
            <person name="Westerberg I."/>
            <person name="Brannstrom I.O."/>
            <person name="Guillou S."/>
            <person name="Cros-Aarteil S."/>
            <person name="Calhoun S."/>
            <person name="Kuo A."/>
            <person name="Mondo S."/>
            <person name="Pangilinan J."/>
            <person name="Riley R."/>
            <person name="Labutti K."/>
            <person name="Andreopoulos B."/>
            <person name="Lipzen A."/>
            <person name="Chen C."/>
            <person name="Yanf M."/>
            <person name="Daum C."/>
            <person name="Ng V."/>
            <person name="Clum A."/>
            <person name="Steindorff A."/>
            <person name="Ohm R."/>
            <person name="Martin F."/>
            <person name="Silar P."/>
            <person name="Natvig D."/>
            <person name="Lalanne C."/>
            <person name="Gautier V."/>
            <person name="Ament-Velasquez S.L."/>
            <person name="Kruys A."/>
            <person name="Hutchinson M.I."/>
            <person name="Powell A.J."/>
            <person name="Barry K."/>
            <person name="Miller A.N."/>
            <person name="Grigoriev I.V."/>
            <person name="Debuchy R."/>
            <person name="Gladieux P."/>
            <person name="Thoren M.H."/>
            <person name="Johannesson H."/>
        </authorList>
    </citation>
    <scope>NUCLEOTIDE SEQUENCE</scope>
    <source>
        <strain evidence="2">CBS 314.62</strain>
    </source>
</reference>
<accession>A0AAE0X8Y0</accession>
<name>A0AAE0X8Y0_9PEZI</name>
<comment type="caution">
    <text evidence="2">The sequence shown here is derived from an EMBL/GenBank/DDBJ whole genome shotgun (WGS) entry which is preliminary data.</text>
</comment>
<organism evidence="2 3">
    <name type="scientific">Podospora appendiculata</name>
    <dbReference type="NCBI Taxonomy" id="314037"/>
    <lineage>
        <taxon>Eukaryota</taxon>
        <taxon>Fungi</taxon>
        <taxon>Dikarya</taxon>
        <taxon>Ascomycota</taxon>
        <taxon>Pezizomycotina</taxon>
        <taxon>Sordariomycetes</taxon>
        <taxon>Sordariomycetidae</taxon>
        <taxon>Sordariales</taxon>
        <taxon>Podosporaceae</taxon>
        <taxon>Podospora</taxon>
    </lineage>
</organism>
<keyword evidence="3" id="KW-1185">Reference proteome</keyword>
<dbReference type="Proteomes" id="UP001270362">
    <property type="component" value="Unassembled WGS sequence"/>
</dbReference>
<reference evidence="2" key="1">
    <citation type="journal article" date="2023" name="Mol. Phylogenet. Evol.">
        <title>Genome-scale phylogeny and comparative genomics of the fungal order Sordariales.</title>
        <authorList>
            <person name="Hensen N."/>
            <person name="Bonometti L."/>
            <person name="Westerberg I."/>
            <person name="Brannstrom I.O."/>
            <person name="Guillou S."/>
            <person name="Cros-Aarteil S."/>
            <person name="Calhoun S."/>
            <person name="Haridas S."/>
            <person name="Kuo A."/>
            <person name="Mondo S."/>
            <person name="Pangilinan J."/>
            <person name="Riley R."/>
            <person name="LaButti K."/>
            <person name="Andreopoulos B."/>
            <person name="Lipzen A."/>
            <person name="Chen C."/>
            <person name="Yan M."/>
            <person name="Daum C."/>
            <person name="Ng V."/>
            <person name="Clum A."/>
            <person name="Steindorff A."/>
            <person name="Ohm R.A."/>
            <person name="Martin F."/>
            <person name="Silar P."/>
            <person name="Natvig D.O."/>
            <person name="Lalanne C."/>
            <person name="Gautier V."/>
            <person name="Ament-Velasquez S.L."/>
            <person name="Kruys A."/>
            <person name="Hutchinson M.I."/>
            <person name="Powell A.J."/>
            <person name="Barry K."/>
            <person name="Miller A.N."/>
            <person name="Grigoriev I.V."/>
            <person name="Debuchy R."/>
            <person name="Gladieux P."/>
            <person name="Hiltunen Thoren M."/>
            <person name="Johannesson H."/>
        </authorList>
    </citation>
    <scope>NUCLEOTIDE SEQUENCE</scope>
    <source>
        <strain evidence="2">CBS 314.62</strain>
    </source>
</reference>
<gene>
    <name evidence="2" type="ORF">B0T22DRAFT_439767</name>
</gene>
<proteinExistence type="predicted"/>
<evidence type="ECO:0000256" key="1">
    <source>
        <dbReference type="SAM" id="MobiDB-lite"/>
    </source>
</evidence>
<dbReference type="AlphaFoldDB" id="A0AAE0X8Y0"/>
<evidence type="ECO:0000313" key="3">
    <source>
        <dbReference type="Proteomes" id="UP001270362"/>
    </source>
</evidence>
<evidence type="ECO:0000313" key="2">
    <source>
        <dbReference type="EMBL" id="KAK3688209.1"/>
    </source>
</evidence>
<feature type="region of interest" description="Disordered" evidence="1">
    <location>
        <begin position="1"/>
        <end position="108"/>
    </location>
</feature>
<protein>
    <submittedName>
        <fullName evidence="2">Uncharacterized protein</fullName>
    </submittedName>
</protein>
<dbReference type="EMBL" id="JAULSO010000002">
    <property type="protein sequence ID" value="KAK3688209.1"/>
    <property type="molecule type" value="Genomic_DNA"/>
</dbReference>
<sequence length="347" mass="37691">MRHLPLDSTSTMTQPDPPQGVSKKRQRPEATTDGECQPEPAQKKPRPASSSGEAAPTTPPPSVPPTSASSNVAEDEKKPEDNLPGWTPGQAQCEGAKEGPDEPSPIDIWDDEEEEDLKFGGTFFHRAKEDTVKFSKAIAALEETRDDSLYPMALFGDGSFHCHDSSHRGVPGAYATVYREAGDGWGELAAICEELNLVITRIEHARKLKSLGAKLEVHHLPGHGHDVVPFRTADTTSRTARTTRASTSSLLTVGGGALQFQPIGQKLADKTLKRVDAYKQAVRAKLIIEMAPKVSDKDKRRLTGLKVLLEIDGQRGLTEKMKKQMMSLKAKVGHLLPKPKSASKTAP</sequence>